<comment type="caution">
    <text evidence="1">The sequence shown here is derived from an EMBL/GenBank/DDBJ whole genome shotgun (WGS) entry which is preliminary data.</text>
</comment>
<dbReference type="Proteomes" id="UP000075357">
    <property type="component" value="Unassembled WGS sequence"/>
</dbReference>
<evidence type="ECO:0000313" key="2">
    <source>
        <dbReference type="Proteomes" id="UP000075357"/>
    </source>
</evidence>
<proteinExistence type="predicted"/>
<sequence length="82" mass="9097">MLERVKKRINALIWGIESVNCAECGSRVSPARAIWSGRDAYCSIAHEFRDRDFVGRAAMASEAQDRTSVIRSAPAPVYRQAA</sequence>
<dbReference type="EMBL" id="LRAD01000030">
    <property type="protein sequence ID" value="KXZ60595.1"/>
    <property type="molecule type" value="Genomic_DNA"/>
</dbReference>
<keyword evidence="2" id="KW-1185">Reference proteome</keyword>
<dbReference type="PATRIC" id="fig|36807.3.peg.1402"/>
<reference evidence="1 2" key="1">
    <citation type="submission" date="2016-01" db="EMBL/GenBank/DDBJ databases">
        <title>Draft genome sequences of Microbacterium laevaniformans LCDC 91-0039 and the type strain of Microbacterium hominis LCDC 84-209.</title>
        <authorList>
            <person name="Bernier A.-M."/>
            <person name="Bernard K."/>
        </authorList>
    </citation>
    <scope>NUCLEOTIDE SEQUENCE [LARGE SCALE GENOMIC DNA]</scope>
    <source>
        <strain evidence="1 2">LCDC 91-0039</strain>
    </source>
</reference>
<protein>
    <submittedName>
        <fullName evidence="1">Uncharacterized protein</fullName>
    </submittedName>
</protein>
<gene>
    <name evidence="1" type="ORF">Mlaev_01381</name>
</gene>
<accession>A0A150HEZ3</accession>
<organism evidence="1 2">
    <name type="scientific">Microbacterium laevaniformans</name>
    <dbReference type="NCBI Taxonomy" id="36807"/>
    <lineage>
        <taxon>Bacteria</taxon>
        <taxon>Bacillati</taxon>
        <taxon>Actinomycetota</taxon>
        <taxon>Actinomycetes</taxon>
        <taxon>Micrococcales</taxon>
        <taxon>Microbacteriaceae</taxon>
        <taxon>Microbacterium</taxon>
    </lineage>
</organism>
<dbReference type="AlphaFoldDB" id="A0A150HEZ3"/>
<name>A0A150HEZ3_9MICO</name>
<evidence type="ECO:0000313" key="1">
    <source>
        <dbReference type="EMBL" id="KXZ60595.1"/>
    </source>
</evidence>